<dbReference type="RefSeq" id="XP_007769274.1">
    <property type="nucleotide sequence ID" value="XM_007771084.1"/>
</dbReference>
<gene>
    <name evidence="2" type="ORF">CONPUDRAFT_165860</name>
</gene>
<dbReference type="Pfam" id="PF06687">
    <property type="entry name" value="SUR7"/>
    <property type="match status" value="1"/>
</dbReference>
<dbReference type="InterPro" id="IPR051380">
    <property type="entry name" value="pH-response_reg_palI/RIM9"/>
</dbReference>
<keyword evidence="1" id="KW-0812">Transmembrane</keyword>
<name>A0A5M3MM51_CONPW</name>
<dbReference type="InterPro" id="IPR009571">
    <property type="entry name" value="SUR7/Rim9-like_fungi"/>
</dbReference>
<feature type="transmembrane region" description="Helical" evidence="1">
    <location>
        <begin position="195"/>
        <end position="219"/>
    </location>
</feature>
<dbReference type="OMA" id="SARACYC"/>
<accession>A0A5M3MM51</accession>
<dbReference type="GeneID" id="19205411"/>
<reference evidence="3" key="1">
    <citation type="journal article" date="2012" name="Science">
        <title>The Paleozoic origin of enzymatic lignin decomposition reconstructed from 31 fungal genomes.</title>
        <authorList>
            <person name="Floudas D."/>
            <person name="Binder M."/>
            <person name="Riley R."/>
            <person name="Barry K."/>
            <person name="Blanchette R.A."/>
            <person name="Henrissat B."/>
            <person name="Martinez A.T."/>
            <person name="Otillar R."/>
            <person name="Spatafora J.W."/>
            <person name="Yadav J.S."/>
            <person name="Aerts A."/>
            <person name="Benoit I."/>
            <person name="Boyd A."/>
            <person name="Carlson A."/>
            <person name="Copeland A."/>
            <person name="Coutinho P.M."/>
            <person name="de Vries R.P."/>
            <person name="Ferreira P."/>
            <person name="Findley K."/>
            <person name="Foster B."/>
            <person name="Gaskell J."/>
            <person name="Glotzer D."/>
            <person name="Gorecki P."/>
            <person name="Heitman J."/>
            <person name="Hesse C."/>
            <person name="Hori C."/>
            <person name="Igarashi K."/>
            <person name="Jurgens J.A."/>
            <person name="Kallen N."/>
            <person name="Kersten P."/>
            <person name="Kohler A."/>
            <person name="Kuees U."/>
            <person name="Kumar T.K.A."/>
            <person name="Kuo A."/>
            <person name="LaButti K."/>
            <person name="Larrondo L.F."/>
            <person name="Lindquist E."/>
            <person name="Ling A."/>
            <person name="Lombard V."/>
            <person name="Lucas S."/>
            <person name="Lundell T."/>
            <person name="Martin R."/>
            <person name="McLaughlin D.J."/>
            <person name="Morgenstern I."/>
            <person name="Morin E."/>
            <person name="Murat C."/>
            <person name="Nagy L.G."/>
            <person name="Nolan M."/>
            <person name="Ohm R.A."/>
            <person name="Patyshakuliyeva A."/>
            <person name="Rokas A."/>
            <person name="Ruiz-Duenas F.J."/>
            <person name="Sabat G."/>
            <person name="Salamov A."/>
            <person name="Samejima M."/>
            <person name="Schmutz J."/>
            <person name="Slot J.C."/>
            <person name="St John F."/>
            <person name="Stenlid J."/>
            <person name="Sun H."/>
            <person name="Sun S."/>
            <person name="Syed K."/>
            <person name="Tsang A."/>
            <person name="Wiebenga A."/>
            <person name="Young D."/>
            <person name="Pisabarro A."/>
            <person name="Eastwood D.C."/>
            <person name="Martin F."/>
            <person name="Cullen D."/>
            <person name="Grigoriev I.V."/>
            <person name="Hibbett D.S."/>
        </authorList>
    </citation>
    <scope>NUCLEOTIDE SEQUENCE [LARGE SCALE GENOMIC DNA]</scope>
    <source>
        <strain evidence="3">RWD-64-598 SS2</strain>
    </source>
</reference>
<dbReference type="AlphaFoldDB" id="A0A5M3MM51"/>
<dbReference type="EMBL" id="JH711579">
    <property type="protein sequence ID" value="EIW80292.1"/>
    <property type="molecule type" value="Genomic_DNA"/>
</dbReference>
<proteinExistence type="predicted"/>
<keyword evidence="1" id="KW-1133">Transmembrane helix</keyword>
<dbReference type="GO" id="GO:0005886">
    <property type="term" value="C:plasma membrane"/>
    <property type="evidence" value="ECO:0007669"/>
    <property type="project" value="InterPro"/>
</dbReference>
<feature type="transmembrane region" description="Helical" evidence="1">
    <location>
        <begin position="21"/>
        <end position="44"/>
    </location>
</feature>
<dbReference type="GO" id="GO:0035838">
    <property type="term" value="C:growing cell tip"/>
    <property type="evidence" value="ECO:0007669"/>
    <property type="project" value="TreeGrafter"/>
</dbReference>
<dbReference type="Proteomes" id="UP000053558">
    <property type="component" value="Unassembled WGS sequence"/>
</dbReference>
<evidence type="ECO:0000256" key="1">
    <source>
        <dbReference type="SAM" id="Phobius"/>
    </source>
</evidence>
<sequence>MSPSWIRKCPRPLQEHVAISLCNLIIYLSSFLLFLLVGLSLPIIKSIYIIDVAAYHSVDPISDAATELRFGVWGACAYSPLNTSQCIGPQLGYTVPSYILTDAGIATKTADLALGGLLVLLVLHLVCAALSTVVFGLSLFLHDHDVALAALIIAAVCAALGTVVFAADLAIVLVVKSKINTLFSGATFTVNFGNAVWMILAAVVATWIAVGLLSARVCYCCGVRRPAKTATDSEKSSEVHSE</sequence>
<comment type="caution">
    <text evidence="2">The sequence shown here is derived from an EMBL/GenBank/DDBJ whole genome shotgun (WGS) entry which is preliminary data.</text>
</comment>
<dbReference type="PANTHER" id="PTHR28013">
    <property type="entry name" value="PROTEIN DCV1-RELATED"/>
    <property type="match status" value="1"/>
</dbReference>
<evidence type="ECO:0008006" key="4">
    <source>
        <dbReference type="Google" id="ProtNLM"/>
    </source>
</evidence>
<organism evidence="2 3">
    <name type="scientific">Coniophora puteana (strain RWD-64-598)</name>
    <name type="common">Brown rot fungus</name>
    <dbReference type="NCBI Taxonomy" id="741705"/>
    <lineage>
        <taxon>Eukaryota</taxon>
        <taxon>Fungi</taxon>
        <taxon>Dikarya</taxon>
        <taxon>Basidiomycota</taxon>
        <taxon>Agaricomycotina</taxon>
        <taxon>Agaricomycetes</taxon>
        <taxon>Agaricomycetidae</taxon>
        <taxon>Boletales</taxon>
        <taxon>Coniophorineae</taxon>
        <taxon>Coniophoraceae</taxon>
        <taxon>Coniophora</taxon>
    </lineage>
</organism>
<keyword evidence="1" id="KW-0472">Membrane</keyword>
<evidence type="ECO:0000313" key="3">
    <source>
        <dbReference type="Proteomes" id="UP000053558"/>
    </source>
</evidence>
<dbReference type="KEGG" id="cput:CONPUDRAFT_165860"/>
<keyword evidence="3" id="KW-1185">Reference proteome</keyword>
<dbReference type="PANTHER" id="PTHR28013:SF4">
    <property type="entry name" value="MARVEL DOMAIN-CONTAINING PROTEIN"/>
    <property type="match status" value="1"/>
</dbReference>
<feature type="transmembrane region" description="Helical" evidence="1">
    <location>
        <begin position="148"/>
        <end position="175"/>
    </location>
</feature>
<feature type="transmembrane region" description="Helical" evidence="1">
    <location>
        <begin position="117"/>
        <end position="141"/>
    </location>
</feature>
<protein>
    <recommendedName>
        <fullName evidence="4">Pali-domain-containing protein</fullName>
    </recommendedName>
</protein>
<evidence type="ECO:0000313" key="2">
    <source>
        <dbReference type="EMBL" id="EIW80292.1"/>
    </source>
</evidence>
<dbReference type="OrthoDB" id="3881at2759"/>
<dbReference type="GO" id="GO:0032153">
    <property type="term" value="C:cell division site"/>
    <property type="evidence" value="ECO:0007669"/>
    <property type="project" value="TreeGrafter"/>
</dbReference>